<dbReference type="SMART" id="SM00278">
    <property type="entry name" value="HhH1"/>
    <property type="match status" value="2"/>
</dbReference>
<dbReference type="EMBL" id="PNRF01000024">
    <property type="protein sequence ID" value="PMR74909.1"/>
    <property type="molecule type" value="Genomic_DNA"/>
</dbReference>
<feature type="domain" description="Helix-hairpin-helix DNA-binding motif class 1" evidence="1">
    <location>
        <begin position="106"/>
        <end position="125"/>
    </location>
</feature>
<dbReference type="SUPFAM" id="SSF47781">
    <property type="entry name" value="RuvA domain 2-like"/>
    <property type="match status" value="1"/>
</dbReference>
<dbReference type="Pfam" id="PF14520">
    <property type="entry name" value="HHH_5"/>
    <property type="match status" value="1"/>
</dbReference>
<reference evidence="2 3" key="1">
    <citation type="submission" date="2018-01" db="EMBL/GenBank/DDBJ databases">
        <title>Halomonas endophytica sp. nov., isolated from storage liquid in the stems of Populus euphratica.</title>
        <authorList>
            <person name="Chen C."/>
        </authorList>
    </citation>
    <scope>NUCLEOTIDE SEQUENCE [LARGE SCALE GENOMIC DNA]</scope>
    <source>
        <strain evidence="2 3">MC28</strain>
    </source>
</reference>
<dbReference type="InterPro" id="IPR010994">
    <property type="entry name" value="RuvA_2-like"/>
</dbReference>
<dbReference type="OrthoDB" id="6171118at2"/>
<keyword evidence="3" id="KW-1185">Reference proteome</keyword>
<evidence type="ECO:0000313" key="2">
    <source>
        <dbReference type="EMBL" id="PMR74909.1"/>
    </source>
</evidence>
<name>A0A2N7U3A4_9GAMM</name>
<dbReference type="Proteomes" id="UP000235803">
    <property type="component" value="Unassembled WGS sequence"/>
</dbReference>
<gene>
    <name evidence="2" type="ORF">C1H69_11870</name>
</gene>
<proteinExistence type="predicted"/>
<dbReference type="GO" id="GO:0006281">
    <property type="term" value="P:DNA repair"/>
    <property type="evidence" value="ECO:0007669"/>
    <property type="project" value="InterPro"/>
</dbReference>
<dbReference type="GO" id="GO:0003677">
    <property type="term" value="F:DNA binding"/>
    <property type="evidence" value="ECO:0007669"/>
    <property type="project" value="InterPro"/>
</dbReference>
<evidence type="ECO:0000259" key="1">
    <source>
        <dbReference type="SMART" id="SM00278"/>
    </source>
</evidence>
<accession>A0A2N7U3A4</accession>
<dbReference type="AlphaFoldDB" id="A0A2N7U3A4"/>
<protein>
    <recommendedName>
        <fullName evidence="1">Helix-hairpin-helix DNA-binding motif class 1 domain-containing protein</fullName>
    </recommendedName>
</protein>
<organism evidence="2 3">
    <name type="scientific">Billgrantia endophytica</name>
    <dbReference type="NCBI Taxonomy" id="2033802"/>
    <lineage>
        <taxon>Bacteria</taxon>
        <taxon>Pseudomonadati</taxon>
        <taxon>Pseudomonadota</taxon>
        <taxon>Gammaproteobacteria</taxon>
        <taxon>Oceanospirillales</taxon>
        <taxon>Halomonadaceae</taxon>
        <taxon>Billgrantia</taxon>
    </lineage>
</organism>
<dbReference type="InterPro" id="IPR003583">
    <property type="entry name" value="Hlx-hairpin-Hlx_DNA-bd_motif"/>
</dbReference>
<dbReference type="RefSeq" id="WP_102653623.1">
    <property type="nucleotide sequence ID" value="NZ_PNRF01000024.1"/>
</dbReference>
<feature type="domain" description="Helix-hairpin-helix DNA-binding motif class 1" evidence="1">
    <location>
        <begin position="139"/>
        <end position="158"/>
    </location>
</feature>
<sequence length="170" mass="18343">MTHETLDPALSHEAALALKAQIRRLEEHLLEAMAAKPADAVAPLKAADEALEELRQQLQACPDVQLPTLDGIAQGMARLACDLCRQGACDDLSDESRQAFIDHYAAELTTVDGIGPVSARALFAHGFSDSARLRQADPEELDHVSGLGAATLARIKQNLFEKNPLEKNNP</sequence>
<dbReference type="Gene3D" id="1.10.150.20">
    <property type="entry name" value="5' to 3' exonuclease, C-terminal subdomain"/>
    <property type="match status" value="1"/>
</dbReference>
<evidence type="ECO:0000313" key="3">
    <source>
        <dbReference type="Proteomes" id="UP000235803"/>
    </source>
</evidence>
<comment type="caution">
    <text evidence="2">The sequence shown here is derived from an EMBL/GenBank/DDBJ whole genome shotgun (WGS) entry which is preliminary data.</text>
</comment>